<keyword evidence="1" id="KW-0472">Membrane</keyword>
<geneLocation type="plasmid" evidence="2">
    <name>unnamed1</name>
</geneLocation>
<protein>
    <recommendedName>
        <fullName evidence="4">SDR family NAD(P)-dependent oxidoreductase</fullName>
    </recommendedName>
</protein>
<reference evidence="2 3" key="1">
    <citation type="submission" date="2019-03" db="EMBL/GenBank/DDBJ databases">
        <title>Efficiently degradation of phenoxyalkanoic acid herbicides by Cupriavidus oxalaticus strain X32.</title>
        <authorList>
            <person name="Sheng X."/>
        </authorList>
    </citation>
    <scope>NUCLEOTIDE SEQUENCE [LARGE SCALE GENOMIC DNA]</scope>
    <source>
        <strain evidence="2 3">X32</strain>
        <plasmid evidence="2 3">unnamed1</plasmid>
    </source>
</reference>
<dbReference type="Gene3D" id="3.40.50.720">
    <property type="entry name" value="NAD(P)-binding Rossmann-like Domain"/>
    <property type="match status" value="1"/>
</dbReference>
<dbReference type="EMBL" id="CP038636">
    <property type="protein sequence ID" value="QBY55145.1"/>
    <property type="molecule type" value="Genomic_DNA"/>
</dbReference>
<proteinExistence type="predicted"/>
<feature type="transmembrane region" description="Helical" evidence="1">
    <location>
        <begin position="12"/>
        <end position="35"/>
    </location>
</feature>
<evidence type="ECO:0000313" key="3">
    <source>
        <dbReference type="Proteomes" id="UP000295294"/>
    </source>
</evidence>
<evidence type="ECO:0008006" key="4">
    <source>
        <dbReference type="Google" id="ProtNLM"/>
    </source>
</evidence>
<dbReference type="PROSITE" id="PS51257">
    <property type="entry name" value="PROKAR_LIPOPROTEIN"/>
    <property type="match status" value="1"/>
</dbReference>
<keyword evidence="2" id="KW-0614">Plasmid</keyword>
<dbReference type="KEGG" id="cox:E0W60_28815"/>
<keyword evidence="1" id="KW-0812">Transmembrane</keyword>
<dbReference type="PRINTS" id="PR00081">
    <property type="entry name" value="GDHRDH"/>
</dbReference>
<evidence type="ECO:0000256" key="1">
    <source>
        <dbReference type="SAM" id="Phobius"/>
    </source>
</evidence>
<accession>A0A4P7LH82</accession>
<evidence type="ECO:0000313" key="2">
    <source>
        <dbReference type="EMBL" id="QBY55145.1"/>
    </source>
</evidence>
<organism evidence="2 3">
    <name type="scientific">Cupriavidus oxalaticus</name>
    <dbReference type="NCBI Taxonomy" id="96344"/>
    <lineage>
        <taxon>Bacteria</taxon>
        <taxon>Pseudomonadati</taxon>
        <taxon>Pseudomonadota</taxon>
        <taxon>Betaproteobacteria</taxon>
        <taxon>Burkholderiales</taxon>
        <taxon>Burkholderiaceae</taxon>
        <taxon>Cupriavidus</taxon>
    </lineage>
</organism>
<dbReference type="SUPFAM" id="SSF51735">
    <property type="entry name" value="NAD(P)-binding Rossmann-fold domains"/>
    <property type="match status" value="1"/>
</dbReference>
<dbReference type="AlphaFoldDB" id="A0A4P7LH82"/>
<name>A0A4P7LH82_9BURK</name>
<sequence>MLKGRSAIVTGYSRGIVLGVAHAVAIHGAGTACVVRYSPARRPKPVRDMAEFAATEFGKVDLIVNNAGIQQTMPPP</sequence>
<dbReference type="InterPro" id="IPR002347">
    <property type="entry name" value="SDR_fam"/>
</dbReference>
<keyword evidence="1" id="KW-1133">Transmembrane helix</keyword>
<gene>
    <name evidence="2" type="ORF">E0W60_28815</name>
</gene>
<dbReference type="Proteomes" id="UP000295294">
    <property type="component" value="Plasmid unnamed1"/>
</dbReference>
<dbReference type="InterPro" id="IPR036291">
    <property type="entry name" value="NAD(P)-bd_dom_sf"/>
</dbReference>
<dbReference type="RefSeq" id="WP_135706438.1">
    <property type="nucleotide sequence ID" value="NZ_CP038636.1"/>
</dbReference>